<accession>Q1DFS3</accession>
<feature type="region of interest" description="Disordered" evidence="1">
    <location>
        <begin position="541"/>
        <end position="581"/>
    </location>
</feature>
<feature type="compositionally biased region" description="Basic residues" evidence="1">
    <location>
        <begin position="475"/>
        <end position="492"/>
    </location>
</feature>
<name>Q1DFS3_MYXXD</name>
<feature type="region of interest" description="Disordered" evidence="1">
    <location>
        <begin position="475"/>
        <end position="526"/>
    </location>
</feature>
<dbReference type="KEGG" id="mxa:MXAN_0218"/>
<dbReference type="HOGENOM" id="CLU_469148_0_0_7"/>
<dbReference type="AlphaFoldDB" id="Q1DFS3"/>
<dbReference type="EMBL" id="CP000113">
    <property type="protein sequence ID" value="ABF90402.1"/>
    <property type="molecule type" value="Genomic_DNA"/>
</dbReference>
<reference evidence="2 3" key="1">
    <citation type="journal article" date="2006" name="Proc. Natl. Acad. Sci. U.S.A.">
        <title>Evolution of sensory complexity recorded in a myxobacterial genome.</title>
        <authorList>
            <person name="Goldman B.S."/>
            <person name="Nierman W.C."/>
            <person name="Kaiser D."/>
            <person name="Slater S.C."/>
            <person name="Durkin A.S."/>
            <person name="Eisen J.A."/>
            <person name="Ronning C.M."/>
            <person name="Barbazuk W.B."/>
            <person name="Blanchard M."/>
            <person name="Field C."/>
            <person name="Halling C."/>
            <person name="Hinkle G."/>
            <person name="Iartchuk O."/>
            <person name="Kim H.S."/>
            <person name="Mackenzie C."/>
            <person name="Madupu R."/>
            <person name="Miller N."/>
            <person name="Shvartsbeyn A."/>
            <person name="Sullivan S.A."/>
            <person name="Vaudin M."/>
            <person name="Wiegand R."/>
            <person name="Kaplan H.B."/>
        </authorList>
    </citation>
    <scope>NUCLEOTIDE SEQUENCE [LARGE SCALE GENOMIC DNA]</scope>
    <source>
        <strain evidence="3">DK1622</strain>
    </source>
</reference>
<keyword evidence="3" id="KW-1185">Reference proteome</keyword>
<protein>
    <submittedName>
        <fullName evidence="2">Uncharacterized protein</fullName>
    </submittedName>
</protein>
<dbReference type="EnsemblBacteria" id="ABF90402">
    <property type="protein sequence ID" value="ABF90402"/>
    <property type="gene ID" value="MXAN_0218"/>
</dbReference>
<gene>
    <name evidence="2" type="ordered locus">MXAN_0218</name>
</gene>
<evidence type="ECO:0000256" key="1">
    <source>
        <dbReference type="SAM" id="MobiDB-lite"/>
    </source>
</evidence>
<sequence length="581" mass="61907">MVAQLRVDLGADVPAALDLGRPPHGRRVGGGGAHAQLEVQLVGHHVPRRGGDGGAHAVALVGDVRHRARVVVHRAGEREQDEHLVVEPHRARQTVLVEREGTGVTAVGEVVVAGGVHALQREHVRGPAAPLVHQLQVGGEAGDVELGQGGALRVVADVLAAVVHDEAGRAEPARAEVDVVVEVGARPEDVARGPRDVEARRTREGVEARGGRTALHQALEGVGVTLRLVVEEPQRQAHVGVGPHRVDVVTGDEPDVLQARVVARALVRLRGAQRHQAQLGQALVATEDGDARGIAAQEAHLVAGAGDVRQRRARGVVDVVVDWLRAHQQRQLTRLARGIQRDVDVLRLDVDLVGVEAAALVLLERVGRPAPHVVDFELGPEGGQPVHEVGAVLHDGNPSLLDEVRGQAGLGAHRASRGHANGAQRHAAKAGRVAHLVLHRHAREEVVDEAELTRLRVLVAVRLVVPLTVVKAGNRRALRRRRKRHTRQRQRQGSRGPPRRPACLGQPPPCHKHLGPMRGGAPSLPAGLRTSACSTFSVARGLPASRGRAPPLPRPRHTAPAGHGPHAEGRRSTPPFQRDSH</sequence>
<evidence type="ECO:0000313" key="3">
    <source>
        <dbReference type="Proteomes" id="UP000002402"/>
    </source>
</evidence>
<evidence type="ECO:0000313" key="2">
    <source>
        <dbReference type="EMBL" id="ABF90402.1"/>
    </source>
</evidence>
<dbReference type="Proteomes" id="UP000002402">
    <property type="component" value="Chromosome"/>
</dbReference>
<proteinExistence type="predicted"/>
<organism evidence="2 3">
    <name type="scientific">Myxococcus xanthus (strain DK1622)</name>
    <dbReference type="NCBI Taxonomy" id="246197"/>
    <lineage>
        <taxon>Bacteria</taxon>
        <taxon>Pseudomonadati</taxon>
        <taxon>Myxococcota</taxon>
        <taxon>Myxococcia</taxon>
        <taxon>Myxococcales</taxon>
        <taxon>Cystobacterineae</taxon>
        <taxon>Myxococcaceae</taxon>
        <taxon>Myxococcus</taxon>
    </lineage>
</organism>